<dbReference type="PANTHER" id="PTHR45847">
    <property type="entry name" value="FATTY ACID AMIDE HYDROLASE"/>
    <property type="match status" value="1"/>
</dbReference>
<dbReference type="GO" id="GO:0017064">
    <property type="term" value="F:fatty acid amide hydrolase activity"/>
    <property type="evidence" value="ECO:0007669"/>
    <property type="project" value="TreeGrafter"/>
</dbReference>
<keyword evidence="2" id="KW-0378">Hydrolase</keyword>
<comment type="similarity">
    <text evidence="1">Belongs to the amidase family.</text>
</comment>
<feature type="domain" description="Amidase" evidence="3">
    <location>
        <begin position="2"/>
        <end position="341"/>
    </location>
</feature>
<evidence type="ECO:0000256" key="1">
    <source>
        <dbReference type="ARBA" id="ARBA00009199"/>
    </source>
</evidence>
<dbReference type="InterPro" id="IPR023631">
    <property type="entry name" value="Amidase_dom"/>
</dbReference>
<dbReference type="Pfam" id="PF01425">
    <property type="entry name" value="Amidase"/>
    <property type="match status" value="1"/>
</dbReference>
<dbReference type="EMBL" id="LIAE01006806">
    <property type="protein sequence ID" value="PAV85029.1"/>
    <property type="molecule type" value="Genomic_DNA"/>
</dbReference>
<dbReference type="PANTHER" id="PTHR45847:SF11">
    <property type="entry name" value="AMIDASE DOMAIN-CONTAINING PROTEIN"/>
    <property type="match status" value="1"/>
</dbReference>
<dbReference type="InterPro" id="IPR036928">
    <property type="entry name" value="AS_sf"/>
</dbReference>
<proteinExistence type="inferred from homology"/>
<dbReference type="PROSITE" id="PS00571">
    <property type="entry name" value="AMIDASES"/>
    <property type="match status" value="1"/>
</dbReference>
<accession>A0A2A2LFT7</accession>
<reference evidence="4 5" key="1">
    <citation type="journal article" date="2017" name="Curr. Biol.">
        <title>Genome architecture and evolution of a unichromosomal asexual nematode.</title>
        <authorList>
            <person name="Fradin H."/>
            <person name="Zegar C."/>
            <person name="Gutwein M."/>
            <person name="Lucas J."/>
            <person name="Kovtun M."/>
            <person name="Corcoran D."/>
            <person name="Baugh L.R."/>
            <person name="Kiontke K."/>
            <person name="Gunsalus K."/>
            <person name="Fitch D.H."/>
            <person name="Piano F."/>
        </authorList>
    </citation>
    <scope>NUCLEOTIDE SEQUENCE [LARGE SCALE GENOMIC DNA]</scope>
    <source>
        <strain evidence="4">PF1309</strain>
    </source>
</reference>
<dbReference type="InterPro" id="IPR052096">
    <property type="entry name" value="Endocannabinoid_amidase"/>
</dbReference>
<dbReference type="EMBL" id="LIAE01006806">
    <property type="protein sequence ID" value="PAV85026.1"/>
    <property type="molecule type" value="Genomic_DNA"/>
</dbReference>
<protein>
    <recommendedName>
        <fullName evidence="3">Amidase domain-containing protein</fullName>
    </recommendedName>
</protein>
<dbReference type="GO" id="GO:0009062">
    <property type="term" value="P:fatty acid catabolic process"/>
    <property type="evidence" value="ECO:0007669"/>
    <property type="project" value="TreeGrafter"/>
</dbReference>
<dbReference type="AlphaFoldDB" id="A0A2A2LFT7"/>
<dbReference type="Proteomes" id="UP000218231">
    <property type="component" value="Unassembled WGS sequence"/>
</dbReference>
<evidence type="ECO:0000256" key="2">
    <source>
        <dbReference type="ARBA" id="ARBA00022801"/>
    </source>
</evidence>
<gene>
    <name evidence="4" type="ORF">WR25_04474</name>
</gene>
<dbReference type="GO" id="GO:0004040">
    <property type="term" value="F:amidase activity"/>
    <property type="evidence" value="ECO:0007669"/>
    <property type="project" value="TreeGrafter"/>
</dbReference>
<dbReference type="Gene3D" id="3.90.1300.10">
    <property type="entry name" value="Amidase signature (AS) domain"/>
    <property type="match status" value="1"/>
</dbReference>
<dbReference type="STRING" id="2018661.A0A2A2LFT7"/>
<comment type="caution">
    <text evidence="4">The sequence shown here is derived from an EMBL/GenBank/DDBJ whole genome shotgun (WGS) entry which is preliminary data.</text>
</comment>
<keyword evidence="5" id="KW-1185">Reference proteome</keyword>
<sequence length="365" mass="40880">MGFVPFVQTNVPQSLMAFACCNTLYGTTTHPLSKHRTCGGSSGGEAAILAAGGSLIGIGGDVGGSIRIPCHFTGMAGIKPCNPRFSHRGVPGCIPGRPLINANDGPMTTTIKSTVEFLRAAWSDTWTHEMDFYVPPVTFNEELFKEGKKYRIGYYVDDEWFTPVPAIQRAVLEAKEILEKAGHTLVPFKPRNIPHMFKLYIRALSVDGGYYLWSRLLNDVLDPTIKPMIYTNLIPIPIQRFAGFFLDFIYPRMANIAKSLTHSTIELRETYAEIEDYRSKFTVQMLDEKIDALLCPPQVMPSPEHHIPSRIIAAISYTGIFNLLDYGAGVVNVTKVTEEDDRRLDDYPESDPWYRMVKKTSKAIF</sequence>
<organism evidence="4 5">
    <name type="scientific">Diploscapter pachys</name>
    <dbReference type="NCBI Taxonomy" id="2018661"/>
    <lineage>
        <taxon>Eukaryota</taxon>
        <taxon>Metazoa</taxon>
        <taxon>Ecdysozoa</taxon>
        <taxon>Nematoda</taxon>
        <taxon>Chromadorea</taxon>
        <taxon>Rhabditida</taxon>
        <taxon>Rhabditina</taxon>
        <taxon>Rhabditomorpha</taxon>
        <taxon>Rhabditoidea</taxon>
        <taxon>Rhabditidae</taxon>
        <taxon>Diploscapter</taxon>
    </lineage>
</organism>
<evidence type="ECO:0000313" key="5">
    <source>
        <dbReference type="Proteomes" id="UP000218231"/>
    </source>
</evidence>
<evidence type="ECO:0000313" key="4">
    <source>
        <dbReference type="EMBL" id="PAV85029.1"/>
    </source>
</evidence>
<dbReference type="InterPro" id="IPR020556">
    <property type="entry name" value="Amidase_CS"/>
</dbReference>
<dbReference type="OrthoDB" id="6428749at2759"/>
<name>A0A2A2LFT7_9BILA</name>
<evidence type="ECO:0000259" key="3">
    <source>
        <dbReference type="Pfam" id="PF01425"/>
    </source>
</evidence>
<dbReference type="EMBL" id="LIAE01006806">
    <property type="protein sequence ID" value="PAV85027.1"/>
    <property type="molecule type" value="Genomic_DNA"/>
</dbReference>
<dbReference type="SUPFAM" id="SSF75304">
    <property type="entry name" value="Amidase signature (AS) enzymes"/>
    <property type="match status" value="1"/>
</dbReference>